<sequence>MRTLYFTALTTGILSAIWAFVASQFDLLSWAGFLGCTAYFAYPKEGFKGLVVTIATIMSGVIWALAIIYGSQLFNDSAIFGYAVTGVIAFVMCVQAKSTLLAYIPGTFIGACTIFAAQGHLTQTIPSLILGILFGYSMKMSGLWIANKSQKKAI</sequence>
<evidence type="ECO:0000313" key="2">
    <source>
        <dbReference type="EMBL" id="AJD77007.1"/>
    </source>
</evidence>
<evidence type="ECO:0000313" key="5">
    <source>
        <dbReference type="Proteomes" id="UP000195540"/>
    </source>
</evidence>
<evidence type="ECO:0000313" key="6">
    <source>
        <dbReference type="Proteomes" id="UP000251485"/>
    </source>
</evidence>
<dbReference type="STRING" id="584.AOUC001_19030"/>
<evidence type="ECO:0000256" key="1">
    <source>
        <dbReference type="SAM" id="Phobius"/>
    </source>
</evidence>
<keyword evidence="1" id="KW-0812">Transmembrane</keyword>
<feature type="transmembrane region" description="Helical" evidence="1">
    <location>
        <begin position="49"/>
        <end position="71"/>
    </location>
</feature>
<proteinExistence type="predicted"/>
<feature type="transmembrane region" description="Helical" evidence="1">
    <location>
        <begin position="77"/>
        <end position="94"/>
    </location>
</feature>
<reference evidence="2" key="1">
    <citation type="journal article" date="2015" name="J. Antimicrob. Chemother.">
        <title>Integration of the blaNDM-1 carbapenemase gene into Proteus genomic island 1 (PGI1-PmPEL) in a Proteus mirabilis clinical isolate.</title>
        <authorList>
            <person name="Girlich D."/>
            <person name="Dortet L."/>
            <person name="Poirel L."/>
            <person name="Nordmann P."/>
        </authorList>
    </citation>
    <scope>NUCLEOTIDE SEQUENCE</scope>
    <source>
        <strain evidence="2">PEL</strain>
    </source>
</reference>
<evidence type="ECO:0000313" key="3">
    <source>
        <dbReference type="EMBL" id="ARX32953.1"/>
    </source>
</evidence>
<feature type="transmembrane region" description="Helical" evidence="1">
    <location>
        <begin position="127"/>
        <end position="146"/>
    </location>
</feature>
<dbReference type="KEGG" id="pvl:AOB99_17090"/>
<dbReference type="EMBL" id="KF856624">
    <property type="protein sequence ID" value="AJD77007.1"/>
    <property type="molecule type" value="Genomic_DNA"/>
</dbReference>
<protein>
    <submittedName>
        <fullName evidence="4">Inner membrane protein ycdZ</fullName>
    </submittedName>
</protein>
<dbReference type="PATRIC" id="fig|584.106.peg.3576"/>
<dbReference type="Proteomes" id="UP000195540">
    <property type="component" value="Chromosome"/>
</dbReference>
<dbReference type="EMBL" id="UAUE01000008">
    <property type="protein sequence ID" value="SPY95276.1"/>
    <property type="molecule type" value="Genomic_DNA"/>
</dbReference>
<keyword evidence="1" id="KW-1133">Transmembrane helix</keyword>
<dbReference type="Proteomes" id="UP000251485">
    <property type="component" value="Unassembled WGS sequence"/>
</dbReference>
<reference evidence="3 5" key="2">
    <citation type="submission" date="2017-05" db="EMBL/GenBank/DDBJ databases">
        <title>Whole genome sequencing of Proteus mirabilis AR_0155.</title>
        <authorList>
            <person name="Conlan S."/>
            <person name="Thomas P.J."/>
            <person name="Mullikin J."/>
            <person name="Frank K.M."/>
            <person name="Segre J.A."/>
        </authorList>
    </citation>
    <scope>NUCLEOTIDE SEQUENCE [LARGE SCALE GENOMIC DNA]</scope>
    <source>
        <strain evidence="3 5">AR_0155</strain>
    </source>
</reference>
<name>A0A0B4ZQG6_PROMI</name>
<accession>A0A0B4ZQG6</accession>
<keyword evidence="1" id="KW-0472">Membrane</keyword>
<evidence type="ECO:0000313" key="4">
    <source>
        <dbReference type="EMBL" id="SPY95276.1"/>
    </source>
</evidence>
<gene>
    <name evidence="4" type="primary">ycdZ</name>
    <name evidence="3" type="ORF">AM402_01935</name>
    <name evidence="4" type="ORF">NCTC10975_01422</name>
</gene>
<dbReference type="RefSeq" id="WP_004249773.1">
    <property type="nucleotide sequence ID" value="NZ_ABFCQN020000012.1"/>
</dbReference>
<organism evidence="2">
    <name type="scientific">Proteus mirabilis</name>
    <dbReference type="NCBI Taxonomy" id="584"/>
    <lineage>
        <taxon>Bacteria</taxon>
        <taxon>Pseudomonadati</taxon>
        <taxon>Pseudomonadota</taxon>
        <taxon>Gammaproteobacteria</taxon>
        <taxon>Enterobacterales</taxon>
        <taxon>Morganellaceae</taxon>
        <taxon>Proteus</taxon>
    </lineage>
</organism>
<dbReference type="InterPro" id="IPR009476">
    <property type="entry name" value="DUF1097"/>
</dbReference>
<dbReference type="AlphaFoldDB" id="A0A0B4ZQG6"/>
<dbReference type="Pfam" id="PF06496">
    <property type="entry name" value="DUF1097"/>
    <property type="match status" value="1"/>
</dbReference>
<dbReference type="EMBL" id="CP021694">
    <property type="protein sequence ID" value="ARX32953.1"/>
    <property type="molecule type" value="Genomic_DNA"/>
</dbReference>
<dbReference type="OrthoDB" id="8588554at2"/>
<reference evidence="4 6" key="3">
    <citation type="submission" date="2018-06" db="EMBL/GenBank/DDBJ databases">
        <authorList>
            <consortium name="Pathogen Informatics"/>
            <person name="Doyle S."/>
        </authorList>
    </citation>
    <scope>NUCLEOTIDE SEQUENCE [LARGE SCALE GENOMIC DNA]</scope>
    <source>
        <strain evidence="4 6">NCTC10975</strain>
    </source>
</reference>